<organism evidence="2 3">
    <name type="scientific">Haloprofundus marisrubri</name>
    <dbReference type="NCBI Taxonomy" id="1514971"/>
    <lineage>
        <taxon>Archaea</taxon>
        <taxon>Methanobacteriati</taxon>
        <taxon>Methanobacteriota</taxon>
        <taxon>Stenosarchaea group</taxon>
        <taxon>Halobacteria</taxon>
        <taxon>Halobacteriales</taxon>
        <taxon>Haloferacaceae</taxon>
        <taxon>Haloprofundus</taxon>
    </lineage>
</organism>
<feature type="transmembrane region" description="Helical" evidence="1">
    <location>
        <begin position="433"/>
        <end position="453"/>
    </location>
</feature>
<accession>A0A0W1R9N5</accession>
<keyword evidence="1" id="KW-0472">Membrane</keyword>
<keyword evidence="1" id="KW-0812">Transmembrane</keyword>
<dbReference type="OrthoDB" id="293659at2157"/>
<feature type="transmembrane region" description="Helical" evidence="1">
    <location>
        <begin position="189"/>
        <end position="212"/>
    </location>
</feature>
<dbReference type="EMBL" id="LOPU01000018">
    <property type="protein sequence ID" value="KTG10042.1"/>
    <property type="molecule type" value="Genomic_DNA"/>
</dbReference>
<feature type="transmembrane region" description="Helical" evidence="1">
    <location>
        <begin position="124"/>
        <end position="148"/>
    </location>
</feature>
<protein>
    <submittedName>
        <fullName evidence="2">Uncharacterized protein</fullName>
    </submittedName>
</protein>
<feature type="transmembrane region" description="Helical" evidence="1">
    <location>
        <begin position="474"/>
        <end position="497"/>
    </location>
</feature>
<name>A0A0W1R9N5_9EURY</name>
<keyword evidence="1" id="KW-1133">Transmembrane helix</keyword>
<feature type="transmembrane region" description="Helical" evidence="1">
    <location>
        <begin position="517"/>
        <end position="542"/>
    </location>
</feature>
<keyword evidence="3" id="KW-1185">Reference proteome</keyword>
<dbReference type="AlphaFoldDB" id="A0A0W1R9N5"/>
<dbReference type="RefSeq" id="WP_058581397.1">
    <property type="nucleotide sequence ID" value="NZ_LOPU01000018.1"/>
</dbReference>
<feature type="transmembrane region" description="Helical" evidence="1">
    <location>
        <begin position="154"/>
        <end position="177"/>
    </location>
</feature>
<proteinExistence type="predicted"/>
<feature type="transmembrane region" description="Helical" evidence="1">
    <location>
        <begin position="69"/>
        <end position="88"/>
    </location>
</feature>
<evidence type="ECO:0000313" key="3">
    <source>
        <dbReference type="Proteomes" id="UP000054387"/>
    </source>
</evidence>
<evidence type="ECO:0000256" key="1">
    <source>
        <dbReference type="SAM" id="Phobius"/>
    </source>
</evidence>
<feature type="transmembrane region" description="Helical" evidence="1">
    <location>
        <begin position="359"/>
        <end position="377"/>
    </location>
</feature>
<feature type="transmembrane region" description="Helical" evidence="1">
    <location>
        <begin position="405"/>
        <end position="427"/>
    </location>
</feature>
<feature type="transmembrane region" description="Helical" evidence="1">
    <location>
        <begin position="32"/>
        <end position="57"/>
    </location>
</feature>
<dbReference type="STRING" id="1514971.AUR64_10595"/>
<gene>
    <name evidence="2" type="ORF">AUR64_10595</name>
</gene>
<sequence>MTLLPNPRRTALIARTELRRRARAVAGDSRRAAVFAFAALGSLLPMLVLTFVAYVFGSGAADGEALSVSLARAAIVAPLVFGTFMGAARTAGSSARPDAEELLLTAVPHRDAAAGMALTEVVNVLGPFSVPLVVVGLAFAVGAGSVVAAVTVPLAALLAVTVGLFAGVVVGVGYHLAVARIALLARFRTLVSIVLFGAYMLILLSDSANSAFGAVLTAVADSPLGWYGDLAFVAFPFASTTGAVAAVVLSAVAFPALLFAHRSLTERLWFGDAVRPGSDDGDDGDESTITSTATSTGQSRLAALAGLPFVSRPTATVAAKSLRRTWRAPIQLVYVIYPVFFAIVPLQEAIAAGALSVELFVTLVVYVAWAAGAAFTLNPLGDEGAVLPVTVTTPLSGRAFVGGRALAGVLVGVPAVVLAGAAASLVSPATLPVVASVTGLGVVLVGCSTALAAGAGSAFPKFEASRVTRSRKAVMPGLAAFALYSVLFLVAALPGSVVSVGVAREFVASWLSLSPTLVLGTGLLASAALAATLAVVAGAYAARAFERYRF</sequence>
<evidence type="ECO:0000313" key="2">
    <source>
        <dbReference type="EMBL" id="KTG10042.1"/>
    </source>
</evidence>
<feature type="transmembrane region" description="Helical" evidence="1">
    <location>
        <begin position="332"/>
        <end position="353"/>
    </location>
</feature>
<reference evidence="2 3" key="1">
    <citation type="submission" date="2015-12" db="EMBL/GenBank/DDBJ databases">
        <title>Haloprofundus marisrubri gen. nov., sp. nov., an extremely halophilic archaeon isolated from the Discovery deep brine-seawater interface in the Red Sea.</title>
        <authorList>
            <person name="Zhang G."/>
            <person name="Stingl U."/>
            <person name="Rashid M."/>
        </authorList>
    </citation>
    <scope>NUCLEOTIDE SEQUENCE [LARGE SCALE GENOMIC DNA]</scope>
    <source>
        <strain evidence="2 3">SB9</strain>
    </source>
</reference>
<dbReference type="Proteomes" id="UP000054387">
    <property type="component" value="Unassembled WGS sequence"/>
</dbReference>
<feature type="transmembrane region" description="Helical" evidence="1">
    <location>
        <begin position="232"/>
        <end position="260"/>
    </location>
</feature>
<comment type="caution">
    <text evidence="2">The sequence shown here is derived from an EMBL/GenBank/DDBJ whole genome shotgun (WGS) entry which is preliminary data.</text>
</comment>